<dbReference type="EMBL" id="HQ020753">
    <property type="protein sequence ID" value="AEL20839.1"/>
    <property type="molecule type" value="Genomic_DNA"/>
</dbReference>
<reference evidence="1" key="1">
    <citation type="journal article" date="2012" name="Microb. Ecol.">
        <title>Genomic analysis reveals multiple [FeFe] hydrogenases and hydrogen sensors encoded by treponemes from the H(2)-rich termite gut.</title>
        <authorList>
            <person name="Ballor N.R."/>
            <person name="Paulsen I."/>
            <person name="Leadbetter J.R."/>
        </authorList>
    </citation>
    <scope>NUCLEOTIDE SEQUENCE</scope>
    <source>
        <strain evidence="1">TPRIMZ1_1125</strain>
    </source>
</reference>
<evidence type="ECO:0000313" key="1">
    <source>
        <dbReference type="EMBL" id="AEL20839.1"/>
    </source>
</evidence>
<dbReference type="AlphaFoldDB" id="G8CQU6"/>
<name>G8CQU6_9SPIR</name>
<protein>
    <submittedName>
        <fullName evidence="1">Uncharacterized protein</fullName>
    </submittedName>
</protein>
<proteinExistence type="predicted"/>
<organism evidence="1">
    <name type="scientific">Treponema primitia ZAS-1</name>
    <dbReference type="NCBI Taxonomy" id="717227"/>
    <lineage>
        <taxon>Bacteria</taxon>
        <taxon>Pseudomonadati</taxon>
        <taxon>Spirochaetota</taxon>
        <taxon>Spirochaetia</taxon>
        <taxon>Spirochaetales</taxon>
        <taxon>Treponemataceae</taxon>
        <taxon>Treponema</taxon>
    </lineage>
</organism>
<accession>G8CQU6</accession>
<sequence length="35" mass="4101">MLRPLRRFKTGFVGRGYMNIYSHGERITEAEAETL</sequence>